<dbReference type="PANTHER" id="PTHR13558:SF1">
    <property type="entry name" value="TRANSMEMBRANE PROTEIN 134"/>
    <property type="match status" value="1"/>
</dbReference>
<reference evidence="8" key="1">
    <citation type="submission" date="2023-08" db="EMBL/GenBank/DDBJ databases">
        <authorList>
            <person name="Alioto T."/>
            <person name="Alioto T."/>
            <person name="Gomez Garrido J."/>
        </authorList>
    </citation>
    <scope>NUCLEOTIDE SEQUENCE</scope>
</reference>
<feature type="transmembrane region" description="Helical" evidence="7">
    <location>
        <begin position="264"/>
        <end position="288"/>
    </location>
</feature>
<evidence type="ECO:0000256" key="3">
    <source>
        <dbReference type="ARBA" id="ARBA00022692"/>
    </source>
</evidence>
<dbReference type="InterPro" id="IPR039714">
    <property type="entry name" value="TMEM134"/>
</dbReference>
<dbReference type="AlphaFoldDB" id="A0AA36BVR4"/>
<evidence type="ECO:0000256" key="5">
    <source>
        <dbReference type="ARBA" id="ARBA00023136"/>
    </source>
</evidence>
<evidence type="ECO:0000256" key="4">
    <source>
        <dbReference type="ARBA" id="ARBA00022989"/>
    </source>
</evidence>
<dbReference type="EMBL" id="OX597838">
    <property type="protein sequence ID" value="CAI9740657.1"/>
    <property type="molecule type" value="Genomic_DNA"/>
</dbReference>
<evidence type="ECO:0000256" key="1">
    <source>
        <dbReference type="ARBA" id="ARBA00004141"/>
    </source>
</evidence>
<gene>
    <name evidence="8" type="ORF">OCTVUL_1B026315</name>
</gene>
<dbReference type="PANTHER" id="PTHR13558">
    <property type="entry name" value="TRANSMEMBRANE PROTEIN 134"/>
    <property type="match status" value="1"/>
</dbReference>
<accession>A0AA36BVR4</accession>
<evidence type="ECO:0000256" key="7">
    <source>
        <dbReference type="SAM" id="Phobius"/>
    </source>
</evidence>
<sequence>MTAEVGSEDVLVITPTIATTTTTTTTTTKSRNVYDNSLSNQESTVMASSSFTIDDAFESDDDEKIRVYGSTKATSPIQRHSPQSLQRKHSLPRRQGSDTVSSSSVSIASSVPTTADIADPPSIGSVGGGGTPCATPTNSGGPGVVGVTNLTTTSAPGLVVTTRSVATPQETDEASASLIIKATSKKSPSLRVFHTSSMHSVAASYTEETAVTPQSVQNLSWYKHPKIRENWKVVLGSIALTLIGSALLLAGLSVAISIKASHSVVLFIAGLICFIPGVYHVVYIYCALQGRMGFSLYNLHIFK</sequence>
<dbReference type="InterPro" id="IPR008590">
    <property type="entry name" value="TMEM_230/134"/>
</dbReference>
<feature type="compositionally biased region" description="Low complexity" evidence="6">
    <location>
        <begin position="97"/>
        <end position="114"/>
    </location>
</feature>
<evidence type="ECO:0000313" key="8">
    <source>
        <dbReference type="EMBL" id="CAI9740657.1"/>
    </source>
</evidence>
<proteinExistence type="inferred from homology"/>
<keyword evidence="5 7" id="KW-0472">Membrane</keyword>
<organism evidence="8 9">
    <name type="scientific">Octopus vulgaris</name>
    <name type="common">Common octopus</name>
    <dbReference type="NCBI Taxonomy" id="6645"/>
    <lineage>
        <taxon>Eukaryota</taxon>
        <taxon>Metazoa</taxon>
        <taxon>Spiralia</taxon>
        <taxon>Lophotrochozoa</taxon>
        <taxon>Mollusca</taxon>
        <taxon>Cephalopoda</taxon>
        <taxon>Coleoidea</taxon>
        <taxon>Octopodiformes</taxon>
        <taxon>Octopoda</taxon>
        <taxon>Incirrata</taxon>
        <taxon>Octopodidae</taxon>
        <taxon>Octopus</taxon>
    </lineage>
</organism>
<protein>
    <submittedName>
        <fullName evidence="8">Uncharacterized protein</fullName>
    </submittedName>
</protein>
<dbReference type="Pfam" id="PF05915">
    <property type="entry name" value="TMEM_230_134"/>
    <property type="match status" value="1"/>
</dbReference>
<feature type="transmembrane region" description="Helical" evidence="7">
    <location>
        <begin position="233"/>
        <end position="258"/>
    </location>
</feature>
<dbReference type="GO" id="GO:0016020">
    <property type="term" value="C:membrane"/>
    <property type="evidence" value="ECO:0007669"/>
    <property type="project" value="UniProtKB-SubCell"/>
</dbReference>
<evidence type="ECO:0000313" key="9">
    <source>
        <dbReference type="Proteomes" id="UP001162480"/>
    </source>
</evidence>
<comment type="subcellular location">
    <subcellularLocation>
        <location evidence="1">Membrane</location>
        <topology evidence="1">Multi-pass membrane protein</topology>
    </subcellularLocation>
</comment>
<keyword evidence="9" id="KW-1185">Reference proteome</keyword>
<feature type="compositionally biased region" description="Polar residues" evidence="6">
    <location>
        <begin position="71"/>
        <end position="85"/>
    </location>
</feature>
<feature type="region of interest" description="Disordered" evidence="6">
    <location>
        <begin position="69"/>
        <end position="140"/>
    </location>
</feature>
<keyword evidence="4 7" id="KW-1133">Transmembrane helix</keyword>
<name>A0AA36BVR4_OCTVU</name>
<dbReference type="Proteomes" id="UP001162480">
    <property type="component" value="Chromosome 25"/>
</dbReference>
<evidence type="ECO:0000256" key="6">
    <source>
        <dbReference type="SAM" id="MobiDB-lite"/>
    </source>
</evidence>
<keyword evidence="3 7" id="KW-0812">Transmembrane</keyword>
<evidence type="ECO:0000256" key="2">
    <source>
        <dbReference type="ARBA" id="ARBA00007743"/>
    </source>
</evidence>
<comment type="similarity">
    <text evidence="2">Belongs to the TMEM134/TMEM230 family.</text>
</comment>